<gene>
    <name evidence="6" type="ORF">V6N12_067736</name>
</gene>
<evidence type="ECO:0000256" key="5">
    <source>
        <dbReference type="ARBA" id="ARBA00023004"/>
    </source>
</evidence>
<evidence type="ECO:0000256" key="1">
    <source>
        <dbReference type="ARBA" id="ARBA00001954"/>
    </source>
</evidence>
<comment type="cofactor">
    <cofactor evidence="1">
        <name>Fe(2+)</name>
        <dbReference type="ChEBI" id="CHEBI:29033"/>
    </cofactor>
</comment>
<keyword evidence="3" id="KW-0479">Metal-binding</keyword>
<accession>A0ABR2FNL1</accession>
<keyword evidence="5" id="KW-0408">Iron</keyword>
<dbReference type="Pfam" id="PF03055">
    <property type="entry name" value="RPE65"/>
    <property type="match status" value="1"/>
</dbReference>
<sequence length="114" mass="12749">MLQRAAIMALDMAESVLLSRQLQHPLPKTVDPCVQVVENFAPVPEQTVKHSLLVNSIIHSCINDVYLRNDANPFFEPVAGYHLFDGDGMVHVVSINNGDANYACRFTETQRLLQ</sequence>
<comment type="caution">
    <text evidence="6">The sequence shown here is derived from an EMBL/GenBank/DDBJ whole genome shotgun (WGS) entry which is preliminary data.</text>
</comment>
<dbReference type="Proteomes" id="UP001472677">
    <property type="component" value="Unassembled WGS sequence"/>
</dbReference>
<evidence type="ECO:0000313" key="6">
    <source>
        <dbReference type="EMBL" id="KAK8583462.1"/>
    </source>
</evidence>
<protein>
    <submittedName>
        <fullName evidence="6">Uncharacterized protein</fullName>
    </submittedName>
</protein>
<dbReference type="InterPro" id="IPR004294">
    <property type="entry name" value="Carotenoid_Oase"/>
</dbReference>
<reference evidence="6 7" key="1">
    <citation type="journal article" date="2024" name="G3 (Bethesda)">
        <title>Genome assembly of Hibiscus sabdariffa L. provides insights into metabolisms of medicinal natural products.</title>
        <authorList>
            <person name="Kim T."/>
        </authorList>
    </citation>
    <scope>NUCLEOTIDE SEQUENCE [LARGE SCALE GENOMIC DNA]</scope>
    <source>
        <strain evidence="6">TK-2024</strain>
        <tissue evidence="6">Old leaves</tissue>
    </source>
</reference>
<name>A0ABR2FNL1_9ROSI</name>
<keyword evidence="7" id="KW-1185">Reference proteome</keyword>
<evidence type="ECO:0000313" key="7">
    <source>
        <dbReference type="Proteomes" id="UP001472677"/>
    </source>
</evidence>
<keyword evidence="4" id="KW-0223">Dioxygenase</keyword>
<comment type="similarity">
    <text evidence="2">Belongs to the carotenoid oxygenase family.</text>
</comment>
<evidence type="ECO:0000256" key="2">
    <source>
        <dbReference type="ARBA" id="ARBA00006787"/>
    </source>
</evidence>
<evidence type="ECO:0000256" key="4">
    <source>
        <dbReference type="ARBA" id="ARBA00022964"/>
    </source>
</evidence>
<organism evidence="6 7">
    <name type="scientific">Hibiscus sabdariffa</name>
    <name type="common">roselle</name>
    <dbReference type="NCBI Taxonomy" id="183260"/>
    <lineage>
        <taxon>Eukaryota</taxon>
        <taxon>Viridiplantae</taxon>
        <taxon>Streptophyta</taxon>
        <taxon>Embryophyta</taxon>
        <taxon>Tracheophyta</taxon>
        <taxon>Spermatophyta</taxon>
        <taxon>Magnoliopsida</taxon>
        <taxon>eudicotyledons</taxon>
        <taxon>Gunneridae</taxon>
        <taxon>Pentapetalae</taxon>
        <taxon>rosids</taxon>
        <taxon>malvids</taxon>
        <taxon>Malvales</taxon>
        <taxon>Malvaceae</taxon>
        <taxon>Malvoideae</taxon>
        <taxon>Hibiscus</taxon>
    </lineage>
</organism>
<evidence type="ECO:0000256" key="3">
    <source>
        <dbReference type="ARBA" id="ARBA00022723"/>
    </source>
</evidence>
<dbReference type="EMBL" id="JBBPBM010000005">
    <property type="protein sequence ID" value="KAK8583462.1"/>
    <property type="molecule type" value="Genomic_DNA"/>
</dbReference>
<proteinExistence type="inferred from homology"/>
<keyword evidence="4" id="KW-0560">Oxidoreductase</keyword>